<sequence length="182" mass="18719">MADAVEPGPVRGPLVVLIGPPAAGKSRVGKRLGRILEAPFIDTDKQIVAANGPIPEIFATRGEAAFRALEADAVAEALRQPGAVVSLGGGAVMTPSIAEAVDGLPVVLLTISPEAAAERLDPETRPLVRDGIGAWVDLVASRMPTYTALAVATWDTSSRPIDHIAEEIAEWACDRAAAAGGS</sequence>
<dbReference type="SUPFAM" id="SSF52540">
    <property type="entry name" value="P-loop containing nucleoside triphosphate hydrolases"/>
    <property type="match status" value="1"/>
</dbReference>
<keyword evidence="11" id="KW-0963">Cytoplasm</keyword>
<comment type="catalytic activity">
    <reaction evidence="10 11">
        <text>shikimate + ATP = 3-phosphoshikimate + ADP + H(+)</text>
        <dbReference type="Rhea" id="RHEA:13121"/>
        <dbReference type="ChEBI" id="CHEBI:15378"/>
        <dbReference type="ChEBI" id="CHEBI:30616"/>
        <dbReference type="ChEBI" id="CHEBI:36208"/>
        <dbReference type="ChEBI" id="CHEBI:145989"/>
        <dbReference type="ChEBI" id="CHEBI:456216"/>
        <dbReference type="EC" id="2.7.1.71"/>
    </reaction>
</comment>
<feature type="binding site" evidence="11">
    <location>
        <position position="44"/>
    </location>
    <ligand>
        <name>substrate</name>
    </ligand>
</feature>
<comment type="similarity">
    <text evidence="2 11">Belongs to the shikimate kinase family.</text>
</comment>
<dbReference type="Proteomes" id="UP001060039">
    <property type="component" value="Chromosome"/>
</dbReference>
<evidence type="ECO:0000313" key="13">
    <source>
        <dbReference type="Proteomes" id="UP001060039"/>
    </source>
</evidence>
<evidence type="ECO:0000256" key="10">
    <source>
        <dbReference type="ARBA" id="ARBA00048567"/>
    </source>
</evidence>
<dbReference type="PROSITE" id="PS01128">
    <property type="entry name" value="SHIKIMATE_KINASE"/>
    <property type="match status" value="1"/>
</dbReference>
<protein>
    <recommendedName>
        <fullName evidence="3 11">Shikimate kinase</fullName>
        <shortName evidence="11">SK</shortName>
        <ecNumber evidence="3 11">2.7.1.71</ecNumber>
    </recommendedName>
</protein>
<dbReference type="EMBL" id="CP101497">
    <property type="protein sequence ID" value="UTT62368.1"/>
    <property type="molecule type" value="Genomic_DNA"/>
</dbReference>
<evidence type="ECO:0000256" key="2">
    <source>
        <dbReference type="ARBA" id="ARBA00006997"/>
    </source>
</evidence>
<keyword evidence="11" id="KW-0479">Metal-binding</keyword>
<feature type="binding site" evidence="11">
    <location>
        <position position="159"/>
    </location>
    <ligand>
        <name>ATP</name>
        <dbReference type="ChEBI" id="CHEBI:30616"/>
    </ligand>
</feature>
<feature type="binding site" evidence="11">
    <location>
        <position position="26"/>
    </location>
    <ligand>
        <name>Mg(2+)</name>
        <dbReference type="ChEBI" id="CHEBI:18420"/>
    </ligand>
</feature>
<dbReference type="InterPro" id="IPR000623">
    <property type="entry name" value="Shikimate_kinase/TSH1"/>
</dbReference>
<dbReference type="EC" id="2.7.1.71" evidence="3 11"/>
<dbReference type="InterPro" id="IPR023000">
    <property type="entry name" value="Shikimate_kinase_CS"/>
</dbReference>
<dbReference type="Gene3D" id="3.40.50.300">
    <property type="entry name" value="P-loop containing nucleotide triphosphate hydrolases"/>
    <property type="match status" value="1"/>
</dbReference>
<accession>A0ABY5FVT3</accession>
<dbReference type="InterPro" id="IPR027417">
    <property type="entry name" value="P-loop_NTPase"/>
</dbReference>
<comment type="subunit">
    <text evidence="11">Monomer.</text>
</comment>
<reference evidence="12" key="1">
    <citation type="submission" date="2022-07" db="EMBL/GenBank/DDBJ databases">
        <title>Taxonomic analysis of Microcella humidisoli nov. sp., isolated from riverside soil.</title>
        <authorList>
            <person name="Molina K.M."/>
            <person name="Kim S.B."/>
        </authorList>
    </citation>
    <scope>NUCLEOTIDE SEQUENCE</scope>
    <source>
        <strain evidence="12">MMS21-STM10</strain>
    </source>
</reference>
<gene>
    <name evidence="11" type="primary">aroK</name>
    <name evidence="12" type="ORF">NNL39_12010</name>
</gene>
<dbReference type="InterPro" id="IPR031322">
    <property type="entry name" value="Shikimate/glucono_kinase"/>
</dbReference>
<dbReference type="PRINTS" id="PR01100">
    <property type="entry name" value="SHIKIMTKNASE"/>
</dbReference>
<evidence type="ECO:0000256" key="6">
    <source>
        <dbReference type="ARBA" id="ARBA00022741"/>
    </source>
</evidence>
<evidence type="ECO:0000256" key="1">
    <source>
        <dbReference type="ARBA" id="ARBA00004842"/>
    </source>
</evidence>
<evidence type="ECO:0000256" key="5">
    <source>
        <dbReference type="ARBA" id="ARBA00022679"/>
    </source>
</evidence>
<evidence type="ECO:0000313" key="12">
    <source>
        <dbReference type="EMBL" id="UTT62368.1"/>
    </source>
</evidence>
<dbReference type="PANTHER" id="PTHR21087">
    <property type="entry name" value="SHIKIMATE KINASE"/>
    <property type="match status" value="1"/>
</dbReference>
<comment type="subcellular location">
    <subcellularLocation>
        <location evidence="11">Cytoplasm</location>
    </subcellularLocation>
</comment>
<evidence type="ECO:0000256" key="9">
    <source>
        <dbReference type="ARBA" id="ARBA00023141"/>
    </source>
</evidence>
<feature type="binding site" evidence="11">
    <location>
        <position position="142"/>
    </location>
    <ligand>
        <name>substrate</name>
    </ligand>
</feature>
<keyword evidence="11" id="KW-0460">Magnesium</keyword>
<keyword evidence="5 11" id="KW-0808">Transferase</keyword>
<feature type="binding site" evidence="11">
    <location>
        <position position="125"/>
    </location>
    <ligand>
        <name>ATP</name>
        <dbReference type="ChEBI" id="CHEBI:30616"/>
    </ligand>
</feature>
<keyword evidence="6 11" id="KW-0547">Nucleotide-binding</keyword>
<keyword evidence="9 11" id="KW-0057">Aromatic amino acid biosynthesis</keyword>
<keyword evidence="13" id="KW-1185">Reference proteome</keyword>
<evidence type="ECO:0000256" key="11">
    <source>
        <dbReference type="HAMAP-Rule" id="MF_00109"/>
    </source>
</evidence>
<name>A0ABY5FVT3_9MICO</name>
<dbReference type="GO" id="GO:0016301">
    <property type="term" value="F:kinase activity"/>
    <property type="evidence" value="ECO:0007669"/>
    <property type="project" value="UniProtKB-KW"/>
</dbReference>
<dbReference type="PANTHER" id="PTHR21087:SF16">
    <property type="entry name" value="SHIKIMATE KINASE 1, CHLOROPLASTIC"/>
    <property type="match status" value="1"/>
</dbReference>
<evidence type="ECO:0000256" key="4">
    <source>
        <dbReference type="ARBA" id="ARBA00022605"/>
    </source>
</evidence>
<keyword evidence="8 11" id="KW-0067">ATP-binding</keyword>
<dbReference type="HAMAP" id="MF_00109">
    <property type="entry name" value="Shikimate_kinase"/>
    <property type="match status" value="1"/>
</dbReference>
<evidence type="ECO:0000256" key="3">
    <source>
        <dbReference type="ARBA" id="ARBA00012154"/>
    </source>
</evidence>
<feature type="binding site" evidence="11">
    <location>
        <begin position="22"/>
        <end position="27"/>
    </location>
    <ligand>
        <name>ATP</name>
        <dbReference type="ChEBI" id="CHEBI:30616"/>
    </ligand>
</feature>
<comment type="function">
    <text evidence="11">Catalyzes the specific phosphorylation of the 3-hydroxyl group of shikimic acid using ATP as a cosubstrate.</text>
</comment>
<proteinExistence type="inferred from homology"/>
<evidence type="ECO:0000256" key="7">
    <source>
        <dbReference type="ARBA" id="ARBA00022777"/>
    </source>
</evidence>
<dbReference type="CDD" id="cd00464">
    <property type="entry name" value="SK"/>
    <property type="match status" value="1"/>
</dbReference>
<comment type="cofactor">
    <cofactor evidence="11">
        <name>Mg(2+)</name>
        <dbReference type="ChEBI" id="CHEBI:18420"/>
    </cofactor>
    <text evidence="11">Binds 1 Mg(2+) ion per subunit.</text>
</comment>
<feature type="binding site" evidence="11">
    <location>
        <position position="67"/>
    </location>
    <ligand>
        <name>substrate</name>
    </ligand>
</feature>
<keyword evidence="4 11" id="KW-0028">Amino-acid biosynthesis</keyword>
<comment type="pathway">
    <text evidence="1 11">Metabolic intermediate biosynthesis; chorismate biosynthesis; chorismate from D-erythrose 4-phosphate and phosphoenolpyruvate: step 5/7.</text>
</comment>
<organism evidence="12 13">
    <name type="scientific">Microcella humidisoli</name>
    <dbReference type="NCBI Taxonomy" id="2963406"/>
    <lineage>
        <taxon>Bacteria</taxon>
        <taxon>Bacillati</taxon>
        <taxon>Actinomycetota</taxon>
        <taxon>Actinomycetes</taxon>
        <taxon>Micrococcales</taxon>
        <taxon>Microbacteriaceae</taxon>
        <taxon>Microcella</taxon>
    </lineage>
</organism>
<keyword evidence="7 11" id="KW-0418">Kinase</keyword>
<dbReference type="Pfam" id="PF01202">
    <property type="entry name" value="SKI"/>
    <property type="match status" value="1"/>
</dbReference>
<dbReference type="RefSeq" id="WP_255159511.1">
    <property type="nucleotide sequence ID" value="NZ_CP101497.1"/>
</dbReference>
<feature type="binding site" evidence="11">
    <location>
        <position position="89"/>
    </location>
    <ligand>
        <name>substrate</name>
    </ligand>
</feature>
<evidence type="ECO:0000256" key="8">
    <source>
        <dbReference type="ARBA" id="ARBA00022840"/>
    </source>
</evidence>